<comment type="caution">
    <text evidence="2">The sequence shown here is derived from an EMBL/GenBank/DDBJ whole genome shotgun (WGS) entry which is preliminary data.</text>
</comment>
<proteinExistence type="predicted"/>
<keyword evidence="3" id="KW-1185">Reference proteome</keyword>
<gene>
    <name evidence="2" type="ORF">HNR39_001652</name>
</gene>
<evidence type="ECO:0000256" key="1">
    <source>
        <dbReference type="SAM" id="Phobius"/>
    </source>
</evidence>
<keyword evidence="1" id="KW-0812">Transmembrane</keyword>
<accession>A0A840RTE4</accession>
<evidence type="ECO:0008006" key="4">
    <source>
        <dbReference type="Google" id="ProtNLM"/>
    </source>
</evidence>
<sequence>MFFTSGAAALVYQVLFAKELTLVFGSTAAAAFTVLATFLGGMAIGSLIGGTVAARVTRPVFV</sequence>
<evidence type="ECO:0000313" key="2">
    <source>
        <dbReference type="EMBL" id="MBB5199820.1"/>
    </source>
</evidence>
<reference evidence="2 3" key="1">
    <citation type="submission" date="2020-08" db="EMBL/GenBank/DDBJ databases">
        <title>Genomic Encyclopedia of Type Strains, Phase IV (KMG-IV): sequencing the most valuable type-strain genomes for metagenomic binning, comparative biology and taxonomic classification.</title>
        <authorList>
            <person name="Goeker M."/>
        </authorList>
    </citation>
    <scope>NUCLEOTIDE SEQUENCE [LARGE SCALE GENOMIC DNA]</scope>
    <source>
        <strain evidence="2 3">DSM 23240</strain>
    </source>
</reference>
<dbReference type="Proteomes" id="UP000571084">
    <property type="component" value="Unassembled WGS sequence"/>
</dbReference>
<keyword evidence="1" id="KW-1133">Transmembrane helix</keyword>
<organism evidence="2 3">
    <name type="scientific">Glaciimonas immobilis</name>
    <dbReference type="NCBI Taxonomy" id="728004"/>
    <lineage>
        <taxon>Bacteria</taxon>
        <taxon>Pseudomonadati</taxon>
        <taxon>Pseudomonadota</taxon>
        <taxon>Betaproteobacteria</taxon>
        <taxon>Burkholderiales</taxon>
        <taxon>Oxalobacteraceae</taxon>
        <taxon>Glaciimonas</taxon>
    </lineage>
</organism>
<name>A0A840RTE4_9BURK</name>
<evidence type="ECO:0000313" key="3">
    <source>
        <dbReference type="Proteomes" id="UP000571084"/>
    </source>
</evidence>
<keyword evidence="1" id="KW-0472">Membrane</keyword>
<dbReference type="EMBL" id="JACHHQ010000003">
    <property type="protein sequence ID" value="MBB5199820.1"/>
    <property type="molecule type" value="Genomic_DNA"/>
</dbReference>
<dbReference type="RefSeq" id="WP_168056192.1">
    <property type="nucleotide sequence ID" value="NZ_JAAOZT010000009.1"/>
</dbReference>
<dbReference type="AlphaFoldDB" id="A0A840RTE4"/>
<feature type="transmembrane region" description="Helical" evidence="1">
    <location>
        <begin position="27"/>
        <end position="48"/>
    </location>
</feature>
<protein>
    <recommendedName>
        <fullName evidence="4">Major facilitator superfamily (MFS) profile domain-containing protein</fullName>
    </recommendedName>
</protein>